<evidence type="ECO:0000313" key="4">
    <source>
        <dbReference type="EMBL" id="RPE67362.1"/>
    </source>
</evidence>
<dbReference type="FunFam" id="3.20.20.30:FF:000002">
    <property type="entry name" value="LLM class flavin-dependent oxidoreductase"/>
    <property type="match status" value="1"/>
</dbReference>
<dbReference type="Proteomes" id="UP000269689">
    <property type="component" value="Unassembled WGS sequence"/>
</dbReference>
<dbReference type="AlphaFoldDB" id="A0A3N4UA74"/>
<dbReference type="NCBIfam" id="TIGR03558">
    <property type="entry name" value="oxido_grp_1"/>
    <property type="match status" value="1"/>
</dbReference>
<dbReference type="InterPro" id="IPR050766">
    <property type="entry name" value="Bact_Lucif_Oxidored"/>
</dbReference>
<protein>
    <recommendedName>
        <fullName evidence="2">Luciferase-like monooxygenase</fullName>
    </recommendedName>
</protein>
<dbReference type="RefSeq" id="WP_123792811.1">
    <property type="nucleotide sequence ID" value="NZ_RKQK01000002.1"/>
</dbReference>
<dbReference type="Gene3D" id="3.20.20.30">
    <property type="entry name" value="Luciferase-like domain"/>
    <property type="match status" value="1"/>
</dbReference>
<dbReference type="InterPro" id="IPR011251">
    <property type="entry name" value="Luciferase-like_dom"/>
</dbReference>
<evidence type="ECO:0000259" key="3">
    <source>
        <dbReference type="Pfam" id="PF00296"/>
    </source>
</evidence>
<organism evidence="4 5">
    <name type="scientific">Pacificibacter maritimus</name>
    <dbReference type="NCBI Taxonomy" id="762213"/>
    <lineage>
        <taxon>Bacteria</taxon>
        <taxon>Pseudomonadati</taxon>
        <taxon>Pseudomonadota</taxon>
        <taxon>Alphaproteobacteria</taxon>
        <taxon>Rhodobacterales</taxon>
        <taxon>Roseobacteraceae</taxon>
        <taxon>Pacificibacter</taxon>
    </lineage>
</organism>
<accession>A0A3N4UA74</accession>
<comment type="caution">
    <text evidence="4">The sequence shown here is derived from an EMBL/GenBank/DDBJ whole genome shotgun (WGS) entry which is preliminary data.</text>
</comment>
<dbReference type="Pfam" id="PF00296">
    <property type="entry name" value="Bac_luciferase"/>
    <property type="match status" value="1"/>
</dbReference>
<dbReference type="EMBL" id="RKQK01000002">
    <property type="protein sequence ID" value="RPE67362.1"/>
    <property type="molecule type" value="Genomic_DNA"/>
</dbReference>
<evidence type="ECO:0000256" key="2">
    <source>
        <dbReference type="ARBA" id="ARBA00074555"/>
    </source>
</evidence>
<reference evidence="4 5" key="1">
    <citation type="submission" date="2018-11" db="EMBL/GenBank/DDBJ databases">
        <title>Genomic Encyclopedia of Type Strains, Phase IV (KMG-IV): sequencing the most valuable type-strain genomes for metagenomic binning, comparative biology and taxonomic classification.</title>
        <authorList>
            <person name="Goeker M."/>
        </authorList>
    </citation>
    <scope>NUCLEOTIDE SEQUENCE [LARGE SCALE GENOMIC DNA]</scope>
    <source>
        <strain evidence="4 5">DSM 104731</strain>
    </source>
</reference>
<proteinExistence type="predicted"/>
<dbReference type="PANTHER" id="PTHR30137:SF6">
    <property type="entry name" value="LUCIFERASE-LIKE MONOOXYGENASE"/>
    <property type="match status" value="1"/>
</dbReference>
<dbReference type="GO" id="GO:0016705">
    <property type="term" value="F:oxidoreductase activity, acting on paired donors, with incorporation or reduction of molecular oxygen"/>
    <property type="evidence" value="ECO:0007669"/>
    <property type="project" value="InterPro"/>
</dbReference>
<comment type="similarity">
    <text evidence="1">To bacterial alkanal monooxygenase alpha and beta chains.</text>
</comment>
<sequence length="332" mass="35653">MKQFSILDLAPVTEEQSMSQAIAASVSLAQHAENLGFHRFWLAEHHNIAGIASAATAVLIGHIAAATKTMRIGSGGIMLPNHAPLVVAEQFGTLAAMYPNRIDLGLGRAPGSDMDTARALRRNMQAGDQFPDDVVELLHLLGDNPDTAKIRAFPGEGSHVPVWILGSSLFGAQLAAHLGLPYAFASHFAPAQLEQALHIYRTTFRPSQWLDAPYAMMAVGVVGAETDEEAHYLHSTQLMSFANVIQGTPGKLRKPERDVEAHIPAQILAHVKNAMSVSAVGNPDTVQRRLSQIIKQHQPDEVIMTSMIHDLPARLSSLTIAAAALSSLVTAE</sequence>
<dbReference type="GO" id="GO:0005829">
    <property type="term" value="C:cytosol"/>
    <property type="evidence" value="ECO:0007669"/>
    <property type="project" value="TreeGrafter"/>
</dbReference>
<dbReference type="OrthoDB" id="9780518at2"/>
<name>A0A3N4UA74_9RHOB</name>
<dbReference type="SUPFAM" id="SSF51679">
    <property type="entry name" value="Bacterial luciferase-like"/>
    <property type="match status" value="1"/>
</dbReference>
<keyword evidence="5" id="KW-1185">Reference proteome</keyword>
<dbReference type="InterPro" id="IPR019949">
    <property type="entry name" value="CmoO-like"/>
</dbReference>
<evidence type="ECO:0000313" key="5">
    <source>
        <dbReference type="Proteomes" id="UP000269689"/>
    </source>
</evidence>
<dbReference type="PANTHER" id="PTHR30137">
    <property type="entry name" value="LUCIFERASE-LIKE MONOOXYGENASE"/>
    <property type="match status" value="1"/>
</dbReference>
<feature type="domain" description="Luciferase-like" evidence="3">
    <location>
        <begin position="4"/>
        <end position="291"/>
    </location>
</feature>
<gene>
    <name evidence="4" type="ORF">EDD53_1769</name>
</gene>
<dbReference type="InterPro" id="IPR036661">
    <property type="entry name" value="Luciferase-like_sf"/>
</dbReference>
<evidence type="ECO:0000256" key="1">
    <source>
        <dbReference type="ARBA" id="ARBA00007789"/>
    </source>
</evidence>